<dbReference type="PANTHER" id="PTHR43528:SF7">
    <property type="entry name" value="MFS TRANSPORTER"/>
    <property type="match status" value="1"/>
</dbReference>
<feature type="transmembrane region" description="Helical" evidence="8">
    <location>
        <begin position="334"/>
        <end position="359"/>
    </location>
</feature>
<accession>A0A850PD27</accession>
<feature type="transmembrane region" description="Helical" evidence="8">
    <location>
        <begin position="309"/>
        <end position="328"/>
    </location>
</feature>
<name>A0A850PD27_9PROT</name>
<feature type="transmembrane region" description="Helical" evidence="8">
    <location>
        <begin position="88"/>
        <end position="106"/>
    </location>
</feature>
<reference evidence="10 11" key="1">
    <citation type="submission" date="2020-06" db="EMBL/GenBank/DDBJ databases">
        <title>Description of novel acetic acid bacteria.</title>
        <authorList>
            <person name="Sombolestani A."/>
        </authorList>
    </citation>
    <scope>NUCLEOTIDE SEQUENCE [LARGE SCALE GENOMIC DNA]</scope>
    <source>
        <strain evidence="10 11">LMG 27010</strain>
    </source>
</reference>
<evidence type="ECO:0000256" key="4">
    <source>
        <dbReference type="ARBA" id="ARBA00022692"/>
    </source>
</evidence>
<evidence type="ECO:0000256" key="7">
    <source>
        <dbReference type="ARBA" id="ARBA00023136"/>
    </source>
</evidence>
<gene>
    <name evidence="10" type="ORF">HUK82_09535</name>
</gene>
<dbReference type="InterPro" id="IPR051084">
    <property type="entry name" value="H+-coupled_symporters"/>
</dbReference>
<organism evidence="10 11">
    <name type="scientific">Ameyamaea chiangmaiensis</name>
    <dbReference type="NCBI Taxonomy" id="442969"/>
    <lineage>
        <taxon>Bacteria</taxon>
        <taxon>Pseudomonadati</taxon>
        <taxon>Pseudomonadota</taxon>
        <taxon>Alphaproteobacteria</taxon>
        <taxon>Acetobacterales</taxon>
        <taxon>Acetobacteraceae</taxon>
        <taxon>Ameyamaea</taxon>
    </lineage>
</organism>
<dbReference type="EMBL" id="JABXXR010000066">
    <property type="protein sequence ID" value="NVN40803.1"/>
    <property type="molecule type" value="Genomic_DNA"/>
</dbReference>
<keyword evidence="3" id="KW-1003">Cell membrane</keyword>
<evidence type="ECO:0000256" key="8">
    <source>
        <dbReference type="SAM" id="Phobius"/>
    </source>
</evidence>
<protein>
    <submittedName>
        <fullName evidence="10">MFS transporter</fullName>
    </submittedName>
</protein>
<feature type="transmembrane region" description="Helical" evidence="8">
    <location>
        <begin position="188"/>
        <end position="207"/>
    </location>
</feature>
<evidence type="ECO:0000256" key="6">
    <source>
        <dbReference type="ARBA" id="ARBA00022989"/>
    </source>
</evidence>
<keyword evidence="5" id="KW-0769">Symport</keyword>
<keyword evidence="6 8" id="KW-1133">Transmembrane helix</keyword>
<feature type="transmembrane region" description="Helical" evidence="8">
    <location>
        <begin position="280"/>
        <end position="300"/>
    </location>
</feature>
<comment type="caution">
    <text evidence="10">The sequence shown here is derived from an EMBL/GenBank/DDBJ whole genome shotgun (WGS) entry which is preliminary data.</text>
</comment>
<dbReference type="AlphaFoldDB" id="A0A850PD27"/>
<evidence type="ECO:0000313" key="11">
    <source>
        <dbReference type="Proteomes" id="UP000585665"/>
    </source>
</evidence>
<dbReference type="SUPFAM" id="SSF103473">
    <property type="entry name" value="MFS general substrate transporter"/>
    <property type="match status" value="1"/>
</dbReference>
<sequence length="423" mass="44447">MPALTTPLSRSDVRTLALASLGGALEFYDFVIFAFFAKVIAAHFFPPSQAEWLRQTQTFGLFGAGYLARPLGGVVMAHFGDLLGRKRMFTLSVLLMALPTLAIGLLPDFATLGLSAPLALLALRIAQGVAIGGEAPGGWVFVAEHAGPRRTGTACGLLSAGLTAGILLGALVSLILHGAMTEATIADWGWRVPFVIGGVFGLLAMVLRRWLRETPVFVALHEQGEQAREMPMVLLLRHHRRAIVLSMVGTWTLTAAIIVLLLMMPALLQTLHHIPAGATLRANLAGTCALTLGTGLAGIASDRWGMRRVLPPVCLLLVIGSYALYGVAPAYPALLVPCAVLAGLGGSYVGLLPVAMVRAFPAAVRFSGLSLSYNVAYAIFGGLTPAALSALVPHAGLAPAHYVALAAVAGFMAVWRMPRSEQP</sequence>
<evidence type="ECO:0000259" key="9">
    <source>
        <dbReference type="PROSITE" id="PS50850"/>
    </source>
</evidence>
<dbReference type="Proteomes" id="UP000585665">
    <property type="component" value="Unassembled WGS sequence"/>
</dbReference>
<feature type="transmembrane region" description="Helical" evidence="8">
    <location>
        <begin position="398"/>
        <end position="415"/>
    </location>
</feature>
<dbReference type="Gene3D" id="1.20.1250.20">
    <property type="entry name" value="MFS general substrate transporter like domains"/>
    <property type="match status" value="2"/>
</dbReference>
<dbReference type="RefSeq" id="WP_176613741.1">
    <property type="nucleotide sequence ID" value="NZ_JABXXR010000066.1"/>
</dbReference>
<feature type="transmembrane region" description="Helical" evidence="8">
    <location>
        <begin position="242"/>
        <end position="268"/>
    </location>
</feature>
<feature type="transmembrane region" description="Helical" evidence="8">
    <location>
        <begin position="154"/>
        <end position="176"/>
    </location>
</feature>
<keyword evidence="2" id="KW-0813">Transport</keyword>
<dbReference type="InterPro" id="IPR011701">
    <property type="entry name" value="MFS"/>
</dbReference>
<dbReference type="PANTHER" id="PTHR43528">
    <property type="entry name" value="ALPHA-KETOGLUTARATE PERMEASE"/>
    <property type="match status" value="1"/>
</dbReference>
<evidence type="ECO:0000256" key="2">
    <source>
        <dbReference type="ARBA" id="ARBA00022448"/>
    </source>
</evidence>
<evidence type="ECO:0000313" key="10">
    <source>
        <dbReference type="EMBL" id="NVN40803.1"/>
    </source>
</evidence>
<dbReference type="PROSITE" id="PS50850">
    <property type="entry name" value="MFS"/>
    <property type="match status" value="1"/>
</dbReference>
<keyword evidence="11" id="KW-1185">Reference proteome</keyword>
<evidence type="ECO:0000256" key="3">
    <source>
        <dbReference type="ARBA" id="ARBA00022475"/>
    </source>
</evidence>
<keyword evidence="7 8" id="KW-0472">Membrane</keyword>
<dbReference type="GO" id="GO:0005886">
    <property type="term" value="C:plasma membrane"/>
    <property type="evidence" value="ECO:0007669"/>
    <property type="project" value="UniProtKB-SubCell"/>
</dbReference>
<dbReference type="GO" id="GO:0015293">
    <property type="term" value="F:symporter activity"/>
    <property type="evidence" value="ECO:0007669"/>
    <property type="project" value="UniProtKB-KW"/>
</dbReference>
<dbReference type="InterPro" id="IPR020846">
    <property type="entry name" value="MFS_dom"/>
</dbReference>
<keyword evidence="4 8" id="KW-0812">Transmembrane</keyword>
<dbReference type="Pfam" id="PF07690">
    <property type="entry name" value="MFS_1"/>
    <property type="match status" value="1"/>
</dbReference>
<evidence type="ECO:0000256" key="1">
    <source>
        <dbReference type="ARBA" id="ARBA00004651"/>
    </source>
</evidence>
<evidence type="ECO:0000256" key="5">
    <source>
        <dbReference type="ARBA" id="ARBA00022847"/>
    </source>
</evidence>
<feature type="domain" description="Major facilitator superfamily (MFS) profile" evidence="9">
    <location>
        <begin position="15"/>
        <end position="422"/>
    </location>
</feature>
<proteinExistence type="predicted"/>
<feature type="transmembrane region" description="Helical" evidence="8">
    <location>
        <begin position="371"/>
        <end position="392"/>
    </location>
</feature>
<feature type="transmembrane region" description="Helical" evidence="8">
    <location>
        <begin position="118"/>
        <end position="142"/>
    </location>
</feature>
<comment type="subcellular location">
    <subcellularLocation>
        <location evidence="1">Cell membrane</location>
        <topology evidence="1">Multi-pass membrane protein</topology>
    </subcellularLocation>
</comment>
<dbReference type="InterPro" id="IPR036259">
    <property type="entry name" value="MFS_trans_sf"/>
</dbReference>